<feature type="region of interest" description="Disordered" evidence="1">
    <location>
        <begin position="149"/>
        <end position="183"/>
    </location>
</feature>
<keyword evidence="2" id="KW-0812">Transmembrane</keyword>
<accession>A0A9X3CA61</accession>
<name>A0A9X3CA61_9FLAO</name>
<keyword evidence="4" id="KW-1185">Reference proteome</keyword>
<protein>
    <submittedName>
        <fullName evidence="3">Uncharacterized protein</fullName>
    </submittedName>
</protein>
<dbReference type="Proteomes" id="UP001151133">
    <property type="component" value="Unassembled WGS sequence"/>
</dbReference>
<keyword evidence="2" id="KW-1133">Transmembrane helix</keyword>
<reference evidence="3" key="1">
    <citation type="submission" date="2022-10" db="EMBL/GenBank/DDBJ databases">
        <title>Two novel species of Flavobacterium.</title>
        <authorList>
            <person name="Liu Q."/>
            <person name="Xin Y.-H."/>
        </authorList>
    </citation>
    <scope>NUCLEOTIDE SEQUENCE</scope>
    <source>
        <strain evidence="3">LS1R47</strain>
    </source>
</reference>
<comment type="caution">
    <text evidence="3">The sequence shown here is derived from an EMBL/GenBank/DDBJ whole genome shotgun (WGS) entry which is preliminary data.</text>
</comment>
<proteinExistence type="predicted"/>
<feature type="transmembrane region" description="Helical" evidence="2">
    <location>
        <begin position="35"/>
        <end position="55"/>
    </location>
</feature>
<gene>
    <name evidence="3" type="ORF">OIU80_19340</name>
</gene>
<evidence type="ECO:0000256" key="1">
    <source>
        <dbReference type="SAM" id="MobiDB-lite"/>
    </source>
</evidence>
<dbReference type="RefSeq" id="WP_264288618.1">
    <property type="nucleotide sequence ID" value="NZ_JAOZEV010000024.1"/>
</dbReference>
<dbReference type="EMBL" id="JAOZEV010000024">
    <property type="protein sequence ID" value="MCV9934440.1"/>
    <property type="molecule type" value="Genomic_DNA"/>
</dbReference>
<feature type="transmembrane region" description="Helical" evidence="2">
    <location>
        <begin position="122"/>
        <end position="144"/>
    </location>
</feature>
<keyword evidence="2" id="KW-0472">Membrane</keyword>
<evidence type="ECO:0000256" key="2">
    <source>
        <dbReference type="SAM" id="Phobius"/>
    </source>
</evidence>
<sequence>MSKKKEKAKIEKEWTDFRNAVYETKSKSQDDFEKYINLIASGGLGLTIAFFDKIVQIDIAIYLFIIVLGWFLLALTLLLNLISHFKSVKYNELTILEINDKEYEKVFINVEKRNRIINRLNGISLISLITGVLLIIIFVTINIYKMNSNKPNPNQQPKPSTEEKLGRTTPPPPNKPSTNPQRQ</sequence>
<dbReference type="AlphaFoldDB" id="A0A9X3CA61"/>
<feature type="compositionally biased region" description="Low complexity" evidence="1">
    <location>
        <begin position="149"/>
        <end position="159"/>
    </location>
</feature>
<evidence type="ECO:0000313" key="4">
    <source>
        <dbReference type="Proteomes" id="UP001151133"/>
    </source>
</evidence>
<feature type="transmembrane region" description="Helical" evidence="2">
    <location>
        <begin position="61"/>
        <end position="82"/>
    </location>
</feature>
<organism evidence="3 4">
    <name type="scientific">Flavobacterium frigoritolerans</name>
    <dbReference type="NCBI Taxonomy" id="2987686"/>
    <lineage>
        <taxon>Bacteria</taxon>
        <taxon>Pseudomonadati</taxon>
        <taxon>Bacteroidota</taxon>
        <taxon>Flavobacteriia</taxon>
        <taxon>Flavobacteriales</taxon>
        <taxon>Flavobacteriaceae</taxon>
        <taxon>Flavobacterium</taxon>
    </lineage>
</organism>
<evidence type="ECO:0000313" key="3">
    <source>
        <dbReference type="EMBL" id="MCV9934440.1"/>
    </source>
</evidence>